<dbReference type="AlphaFoldDB" id="A0A2T4U5H9"/>
<feature type="region of interest" description="Disordered" evidence="1">
    <location>
        <begin position="1"/>
        <end position="20"/>
    </location>
</feature>
<name>A0A2T4U5H9_9BACI</name>
<protein>
    <submittedName>
        <fullName evidence="2">Uncharacterized protein</fullName>
    </submittedName>
</protein>
<dbReference type="EMBL" id="PZJJ01000015">
    <property type="protein sequence ID" value="PTL38644.1"/>
    <property type="molecule type" value="Genomic_DNA"/>
</dbReference>
<accession>A0A2T4U5H9</accession>
<reference evidence="2 3" key="1">
    <citation type="submission" date="2018-03" db="EMBL/GenBank/DDBJ databases">
        <title>Alkalicoccus saliphilus sp. nov., isolated from a mineral pool.</title>
        <authorList>
            <person name="Zhao B."/>
        </authorList>
    </citation>
    <scope>NUCLEOTIDE SEQUENCE [LARGE SCALE GENOMIC DNA]</scope>
    <source>
        <strain evidence="2 3">6AG</strain>
    </source>
</reference>
<evidence type="ECO:0000256" key="1">
    <source>
        <dbReference type="SAM" id="MobiDB-lite"/>
    </source>
</evidence>
<gene>
    <name evidence="2" type="ORF">C6Y45_09830</name>
</gene>
<keyword evidence="3" id="KW-1185">Reference proteome</keyword>
<evidence type="ECO:0000313" key="3">
    <source>
        <dbReference type="Proteomes" id="UP000240509"/>
    </source>
</evidence>
<proteinExistence type="predicted"/>
<dbReference type="Proteomes" id="UP000240509">
    <property type="component" value="Unassembled WGS sequence"/>
</dbReference>
<organism evidence="2 3">
    <name type="scientific">Alkalicoccus saliphilus</name>
    <dbReference type="NCBI Taxonomy" id="200989"/>
    <lineage>
        <taxon>Bacteria</taxon>
        <taxon>Bacillati</taxon>
        <taxon>Bacillota</taxon>
        <taxon>Bacilli</taxon>
        <taxon>Bacillales</taxon>
        <taxon>Bacillaceae</taxon>
        <taxon>Alkalicoccus</taxon>
    </lineage>
</organism>
<evidence type="ECO:0000313" key="2">
    <source>
        <dbReference type="EMBL" id="PTL38644.1"/>
    </source>
</evidence>
<sequence length="62" mass="7174">MDIEGLQSGEGRPPLHPTGKRWNQLRAVRSESLSMETKVDVHFYFPGSLYINLLYWISSFMS</sequence>
<comment type="caution">
    <text evidence="2">The sequence shown here is derived from an EMBL/GenBank/DDBJ whole genome shotgun (WGS) entry which is preliminary data.</text>
</comment>